<dbReference type="RefSeq" id="WP_185623253.1">
    <property type="nucleotide sequence ID" value="NZ_JABGBW010000001.1"/>
</dbReference>
<keyword evidence="2" id="KW-1185">Reference proteome</keyword>
<name>A0ABR6TJP5_9FIRM</name>
<dbReference type="EMBL" id="JABGBW010000001">
    <property type="protein sequence ID" value="MBC2575216.1"/>
    <property type="molecule type" value="Genomic_DNA"/>
</dbReference>
<protein>
    <recommendedName>
        <fullName evidence="3">Phage protein</fullName>
    </recommendedName>
</protein>
<gene>
    <name evidence="1" type="ORF">HLB29_00760</name>
</gene>
<comment type="caution">
    <text evidence="1">The sequence shown here is derived from an EMBL/GenBank/DDBJ whole genome shotgun (WGS) entry which is preliminary data.</text>
</comment>
<evidence type="ECO:0000313" key="2">
    <source>
        <dbReference type="Proteomes" id="UP000713904"/>
    </source>
</evidence>
<dbReference type="Proteomes" id="UP000713904">
    <property type="component" value="Unassembled WGS sequence"/>
</dbReference>
<evidence type="ECO:0000313" key="1">
    <source>
        <dbReference type="EMBL" id="MBC2575216.1"/>
    </source>
</evidence>
<evidence type="ECO:0008006" key="3">
    <source>
        <dbReference type="Google" id="ProtNLM"/>
    </source>
</evidence>
<accession>A0ABR6TJP5</accession>
<proteinExistence type="predicted"/>
<organism evidence="1 2">
    <name type="scientific">Peptostreptococcus canis</name>
    <dbReference type="NCBI Taxonomy" id="1159213"/>
    <lineage>
        <taxon>Bacteria</taxon>
        <taxon>Bacillati</taxon>
        <taxon>Bacillota</taxon>
        <taxon>Clostridia</taxon>
        <taxon>Peptostreptococcales</taxon>
        <taxon>Peptostreptococcaceae</taxon>
        <taxon>Peptostreptococcus</taxon>
    </lineage>
</organism>
<reference evidence="1 2" key="1">
    <citation type="submission" date="2020-05" db="EMBL/GenBank/DDBJ databases">
        <title>Draft genome of xy-202 and genomic insight in genome of the genus Peptostreptococcus.</title>
        <authorList>
            <person name="Zhang Z."/>
        </authorList>
    </citation>
    <scope>NUCLEOTIDE SEQUENCE [LARGE SCALE GENOMIC DNA]</scope>
    <source>
        <strain evidence="1 2">DSM 27025</strain>
    </source>
</reference>
<sequence length="112" mass="12385">MGKIRGVRITLIEKVEVGKDPFGNAIFDVKEIAVDNVLVSPSSTDDIANQLNLTGKKAVYTLGIPKGDTNAWEDREVIVFGERYKTFGAVLEGIEDLIPLGWNKKVMVESYE</sequence>